<gene>
    <name evidence="1" type="ORF">AMECASPLE_027882</name>
</gene>
<dbReference type="EMBL" id="JAHRIP010021812">
    <property type="protein sequence ID" value="MEQ2288919.1"/>
    <property type="molecule type" value="Genomic_DNA"/>
</dbReference>
<sequence>MHKTSSSKIPEVPCLQLLQTVFIQIQNIIVSVDILTNQICHHHLRTNSGTHNIDSQAQLREYKTSITSARNQTGLRDSCTITISLLLSTPHFRAELDHCFFPFLAQQDSTWGSFHFLTT</sequence>
<dbReference type="Proteomes" id="UP001469553">
    <property type="component" value="Unassembled WGS sequence"/>
</dbReference>
<reference evidence="1 2" key="1">
    <citation type="submission" date="2021-06" db="EMBL/GenBank/DDBJ databases">
        <authorList>
            <person name="Palmer J.M."/>
        </authorList>
    </citation>
    <scope>NUCLEOTIDE SEQUENCE [LARGE SCALE GENOMIC DNA]</scope>
    <source>
        <strain evidence="1 2">AS_MEX2019</strain>
        <tissue evidence="1">Muscle</tissue>
    </source>
</reference>
<accession>A0ABV0Y5J5</accession>
<comment type="caution">
    <text evidence="1">The sequence shown here is derived from an EMBL/GenBank/DDBJ whole genome shotgun (WGS) entry which is preliminary data.</text>
</comment>
<name>A0ABV0Y5J5_9TELE</name>
<proteinExistence type="predicted"/>
<evidence type="ECO:0000313" key="1">
    <source>
        <dbReference type="EMBL" id="MEQ2288919.1"/>
    </source>
</evidence>
<organism evidence="1 2">
    <name type="scientific">Ameca splendens</name>
    <dbReference type="NCBI Taxonomy" id="208324"/>
    <lineage>
        <taxon>Eukaryota</taxon>
        <taxon>Metazoa</taxon>
        <taxon>Chordata</taxon>
        <taxon>Craniata</taxon>
        <taxon>Vertebrata</taxon>
        <taxon>Euteleostomi</taxon>
        <taxon>Actinopterygii</taxon>
        <taxon>Neopterygii</taxon>
        <taxon>Teleostei</taxon>
        <taxon>Neoteleostei</taxon>
        <taxon>Acanthomorphata</taxon>
        <taxon>Ovalentaria</taxon>
        <taxon>Atherinomorphae</taxon>
        <taxon>Cyprinodontiformes</taxon>
        <taxon>Goodeidae</taxon>
        <taxon>Ameca</taxon>
    </lineage>
</organism>
<protein>
    <submittedName>
        <fullName evidence="1">Uncharacterized protein</fullName>
    </submittedName>
</protein>
<keyword evidence="2" id="KW-1185">Reference proteome</keyword>
<evidence type="ECO:0000313" key="2">
    <source>
        <dbReference type="Proteomes" id="UP001469553"/>
    </source>
</evidence>